<reference evidence="1 2" key="1">
    <citation type="journal article" date="2007" name="Int. J. Syst. Evol. Microbiol.">
        <title>Description of Pelomonas aquatica sp. nov. and Pelomonas puraquae sp. nov., isolated from industrial and haemodialysis water.</title>
        <authorList>
            <person name="Gomila M."/>
            <person name="Bowien B."/>
            <person name="Falsen E."/>
            <person name="Moore E.R."/>
            <person name="Lalucat J."/>
        </authorList>
    </citation>
    <scope>NUCLEOTIDE SEQUENCE [LARGE SCALE GENOMIC DNA]</scope>
    <source>
        <strain evidence="1 2">CCUG 52769</strain>
    </source>
</reference>
<accession>A0A254NE58</accession>
<comment type="caution">
    <text evidence="1">The sequence shown here is derived from an EMBL/GenBank/DDBJ whole genome shotgun (WGS) entry which is preliminary data.</text>
</comment>
<sequence length="191" mass="21589">MIPPLFRHSIRRRLQRRCGAAHLLLKRLQPVMTRSARRDEPTTPPGAGHRLLAIGASILMGLVASSAAAAECSEASPETFSAFLSIFSTSPAFVLSRTEFPLHERQWADDDWLEDSPAYTERWIARDAYARRPSLQAQAQQSGLTIDVAASTRTSATVELRDHLRFPVRAYHFSMDRGCWRLTDEDVFEHR</sequence>
<evidence type="ECO:0000313" key="1">
    <source>
        <dbReference type="EMBL" id="OWR03443.1"/>
    </source>
</evidence>
<keyword evidence="2" id="KW-1185">Reference proteome</keyword>
<evidence type="ECO:0000313" key="2">
    <source>
        <dbReference type="Proteomes" id="UP000197446"/>
    </source>
</evidence>
<name>A0A254NE58_9BURK</name>
<gene>
    <name evidence="1" type="ORF">CDO81_13150</name>
</gene>
<dbReference type="Proteomes" id="UP000197446">
    <property type="component" value="Unassembled WGS sequence"/>
</dbReference>
<dbReference type="EMBL" id="NISI01000005">
    <property type="protein sequence ID" value="OWR03443.1"/>
    <property type="molecule type" value="Genomic_DNA"/>
</dbReference>
<organism evidence="1 2">
    <name type="scientific">Roseateles puraquae</name>
    <dbReference type="NCBI Taxonomy" id="431059"/>
    <lineage>
        <taxon>Bacteria</taxon>
        <taxon>Pseudomonadati</taxon>
        <taxon>Pseudomonadota</taxon>
        <taxon>Betaproteobacteria</taxon>
        <taxon>Burkholderiales</taxon>
        <taxon>Sphaerotilaceae</taxon>
        <taxon>Roseateles</taxon>
    </lineage>
</organism>
<dbReference type="AlphaFoldDB" id="A0A254NE58"/>
<proteinExistence type="predicted"/>
<protein>
    <submittedName>
        <fullName evidence="1">Uncharacterized protein</fullName>
    </submittedName>
</protein>